<feature type="domain" description="Tudor" evidence="2">
    <location>
        <begin position="1061"/>
        <end position="1120"/>
    </location>
</feature>
<feature type="region of interest" description="Disordered" evidence="1">
    <location>
        <begin position="230"/>
        <end position="262"/>
    </location>
</feature>
<dbReference type="SMART" id="SM00333">
    <property type="entry name" value="TUDOR"/>
    <property type="match status" value="5"/>
</dbReference>
<evidence type="ECO:0000313" key="3">
    <source>
        <dbReference type="EMBL" id="KAK7602638.1"/>
    </source>
</evidence>
<dbReference type="PANTHER" id="PTHR16442">
    <property type="entry name" value="RING FINGER PROTEIN 17"/>
    <property type="match status" value="1"/>
</dbReference>
<accession>A0AAN9TR73</accession>
<dbReference type="CDD" id="cd20379">
    <property type="entry name" value="Tudor_dTUD-like"/>
    <property type="match status" value="2"/>
</dbReference>
<dbReference type="PANTHER" id="PTHR16442:SF1">
    <property type="entry name" value="RING FINGER PROTEIN 17"/>
    <property type="match status" value="1"/>
</dbReference>
<dbReference type="SUPFAM" id="SSF63748">
    <property type="entry name" value="Tudor/PWWP/MBT"/>
    <property type="match status" value="4"/>
</dbReference>
<sequence length="1470" mass="167033">MLQALTEKRAMYTSIGVNYDEIEKKLMDYFEQAFNMLTRKRAEVLKNLNEAKDSWQISAKIGEKHLKTLHTNLTNVTKRLRKIVSLESVDDVSVTEHMKRIREFLEREDSVNFDFPKQPQKEFQLSFKWFEELERECDFDFGSSGAVLLVKAEEDSGALDFGDMMHPNYDYSNENYDIGNDFQCSPDIYSAITINTENFLSHSVGRTPSLASDGAESRSASSYHSSADVFASRGPSQSLTFKGPASKKGSLASQISSSTSSDTFPNVRVCHIVDPTDFYVQIHLVDTYFEAFRDEFSAAPKWPVPSLSDIPRNTVCITAGPKDCRDRVRVEDHEKNSTDEKASLIHVFYLDNGSRGKVPLSAKNKKVDLEIKKPTPIKLEVDLHVRGDFSSSVRQLLLDSGNATICSQKHHVIPVGGLQTLLVPLLFEFNRLDFVFFQLHFSDESVYLYDTDFKPQDWIDIKVSHIVSPCNFYAQRSTSVKALHKLGKSMDAFYKNEKNLKDAAIINPFIGQIIAAKYHEDNRWYRASIVNINPLSKRKFFVRYVDYGNEASVSERSIARLAHEFFQITVQAFKCTLRDILPLNGTWQDNAIKVFQSLVEDVVLKMVVQEIKADGLSVSLYKNAGNVGPTQTDPLSVQKILIHKGLARGVGELYAENSETVITGSTSQLGTATDDQSSEVLDEEPFNVAFDEMENTGEHGPPRRTSEVKIERIANSKNVFLHFLHKCPDAANMSSDLKIFYDNPKNNEAAKVETVTVGEKYAVFLEEDSEWCRGVVVSCSDDNDEVEVDLRDYVELKKTVTKDNIRKLSKKFANQVDSVLKSTLVEFDEEEEDWSPEFIDQVKAELAKYKEVCAETRGRDSGSNSLNVVLWGRIEKDVGPLEPRDVKWTNFNRKLLKMKLNEDDDISDSSPHSLKPRIEYIQLLNEESDKIDTKAKIAQWLDGSREATGGGTNYSDLINHNKIVVSPEVENPESDTTIKDEDVDENADENVDSVSTIDPETRDWLDAPALDKNRFVAKPTYVDWDFNVTMQLVDGSCMVKLIEDGLKTVFENSKPSPDDLHWRPGQICIARWVDDKWYRARVIEVNSTKNEVKVEYVDYGGDAFVPPSSLRKRVALVDYPCQCYTFPIRSDILPTSEDGKWTEDKLAMVQKTIVDFNCEVFLWKEPGEDFYRIEKLMIPGVSCDLFTYLISLTVATKKEICRPPKRVIDRVQEESENEDDERSTTSSDSSISAIERVPDQKQLLRLLKEDLEEAKAPINCWDVPQCTNDNSLLVSYFDVPKNETPLVVKVTEVLSVTEIVINVVSSDSDPAIEEGYKMYQKMTEELQKEAAEFPELNPPYPGRICCTQFEDGIWYRGLVIDRRGPNNCVPVFYIDYGNVSYTPVSELRELKADWYHIPMQSVKCTIDDIDLPESKSEIQRLGEDLSNTLMNKEFSAVIKESGTDKTVYSIRLLDEDDVPLYHSILRSQDC</sequence>
<feature type="domain" description="Tudor" evidence="2">
    <location>
        <begin position="1338"/>
        <end position="1397"/>
    </location>
</feature>
<dbReference type="Gene3D" id="2.30.30.140">
    <property type="match status" value="4"/>
</dbReference>
<dbReference type="PROSITE" id="PS50304">
    <property type="entry name" value="TUDOR"/>
    <property type="match status" value="3"/>
</dbReference>
<dbReference type="EMBL" id="JBBCAQ010000007">
    <property type="protein sequence ID" value="KAK7602638.1"/>
    <property type="molecule type" value="Genomic_DNA"/>
</dbReference>
<dbReference type="FunFam" id="2.30.30.140:FF:000018">
    <property type="entry name" value="Serine/threonine-protein kinase 31"/>
    <property type="match status" value="1"/>
</dbReference>
<dbReference type="Pfam" id="PF00567">
    <property type="entry name" value="TUDOR"/>
    <property type="match status" value="4"/>
</dbReference>
<protein>
    <recommendedName>
        <fullName evidence="2">Tudor domain-containing protein</fullName>
    </recommendedName>
</protein>
<dbReference type="Proteomes" id="UP001367676">
    <property type="component" value="Unassembled WGS sequence"/>
</dbReference>
<feature type="compositionally biased region" description="Low complexity" evidence="1">
    <location>
        <begin position="250"/>
        <end position="261"/>
    </location>
</feature>
<comment type="caution">
    <text evidence="3">The sequence shown here is derived from an EMBL/GenBank/DDBJ whole genome shotgun (WGS) entry which is preliminary data.</text>
</comment>
<dbReference type="Gene3D" id="2.40.50.90">
    <property type="match status" value="3"/>
</dbReference>
<feature type="region of interest" description="Disordered" evidence="1">
    <location>
        <begin position="1211"/>
        <end position="1232"/>
    </location>
</feature>
<name>A0AAN9TR73_9HEMI</name>
<evidence type="ECO:0000256" key="1">
    <source>
        <dbReference type="SAM" id="MobiDB-lite"/>
    </source>
</evidence>
<proteinExistence type="predicted"/>
<dbReference type="GO" id="GO:0005737">
    <property type="term" value="C:cytoplasm"/>
    <property type="evidence" value="ECO:0007669"/>
    <property type="project" value="UniProtKB-ARBA"/>
</dbReference>
<evidence type="ECO:0000313" key="4">
    <source>
        <dbReference type="Proteomes" id="UP001367676"/>
    </source>
</evidence>
<dbReference type="InterPro" id="IPR002999">
    <property type="entry name" value="Tudor"/>
</dbReference>
<dbReference type="InterPro" id="IPR035437">
    <property type="entry name" value="SNase_OB-fold_sf"/>
</dbReference>
<organism evidence="3 4">
    <name type="scientific">Parthenolecanium corni</name>
    <dbReference type="NCBI Taxonomy" id="536013"/>
    <lineage>
        <taxon>Eukaryota</taxon>
        <taxon>Metazoa</taxon>
        <taxon>Ecdysozoa</taxon>
        <taxon>Arthropoda</taxon>
        <taxon>Hexapoda</taxon>
        <taxon>Insecta</taxon>
        <taxon>Pterygota</taxon>
        <taxon>Neoptera</taxon>
        <taxon>Paraneoptera</taxon>
        <taxon>Hemiptera</taxon>
        <taxon>Sternorrhyncha</taxon>
        <taxon>Coccoidea</taxon>
        <taxon>Coccidae</taxon>
        <taxon>Parthenolecanium</taxon>
    </lineage>
</organism>
<keyword evidence="4" id="KW-1185">Reference proteome</keyword>
<feature type="domain" description="Tudor" evidence="2">
    <location>
        <begin position="507"/>
        <end position="568"/>
    </location>
</feature>
<reference evidence="3 4" key="1">
    <citation type="submission" date="2024-03" db="EMBL/GenBank/DDBJ databases">
        <title>Adaptation during the transition from Ophiocordyceps entomopathogen to insect associate is accompanied by gene loss and intensified selection.</title>
        <authorList>
            <person name="Ward C.M."/>
            <person name="Onetto C.A."/>
            <person name="Borneman A.R."/>
        </authorList>
    </citation>
    <scope>NUCLEOTIDE SEQUENCE [LARGE SCALE GENOMIC DNA]</scope>
    <source>
        <strain evidence="3">AWRI1</strain>
        <tissue evidence="3">Single Adult Female</tissue>
    </source>
</reference>
<gene>
    <name evidence="3" type="ORF">V9T40_006612</name>
</gene>
<evidence type="ECO:0000259" key="2">
    <source>
        <dbReference type="PROSITE" id="PS50304"/>
    </source>
</evidence>